<feature type="non-terminal residue" evidence="1">
    <location>
        <position position="61"/>
    </location>
</feature>
<reference evidence="1" key="1">
    <citation type="journal article" date="2014" name="Front. Microbiol.">
        <title>High frequency of phylogenetically diverse reductive dehalogenase-homologous genes in deep subseafloor sedimentary metagenomes.</title>
        <authorList>
            <person name="Kawai M."/>
            <person name="Futagami T."/>
            <person name="Toyoda A."/>
            <person name="Takaki Y."/>
            <person name="Nishi S."/>
            <person name="Hori S."/>
            <person name="Arai W."/>
            <person name="Tsubouchi T."/>
            <person name="Morono Y."/>
            <person name="Uchiyama I."/>
            <person name="Ito T."/>
            <person name="Fujiyama A."/>
            <person name="Inagaki F."/>
            <person name="Takami H."/>
        </authorList>
    </citation>
    <scope>NUCLEOTIDE SEQUENCE</scope>
    <source>
        <strain evidence="1">Expedition CK06-06</strain>
    </source>
</reference>
<protein>
    <submittedName>
        <fullName evidence="1">Uncharacterized protein</fullName>
    </submittedName>
</protein>
<comment type="caution">
    <text evidence="1">The sequence shown here is derived from an EMBL/GenBank/DDBJ whole genome shotgun (WGS) entry which is preliminary data.</text>
</comment>
<organism evidence="1">
    <name type="scientific">marine sediment metagenome</name>
    <dbReference type="NCBI Taxonomy" id="412755"/>
    <lineage>
        <taxon>unclassified sequences</taxon>
        <taxon>metagenomes</taxon>
        <taxon>ecological metagenomes</taxon>
    </lineage>
</organism>
<dbReference type="EMBL" id="BARV01015836">
    <property type="protein sequence ID" value="GAI20167.1"/>
    <property type="molecule type" value="Genomic_DNA"/>
</dbReference>
<evidence type="ECO:0000313" key="1">
    <source>
        <dbReference type="EMBL" id="GAI20167.1"/>
    </source>
</evidence>
<gene>
    <name evidence="1" type="ORF">S06H3_27312</name>
</gene>
<accession>X1LLC5</accession>
<sequence length="61" mass="6983">MFTYYSFEQNLEKLIKKVVRISEDKDLKYSLTLLSGASLVAPFIRGISSLQMYVTDSEDLS</sequence>
<dbReference type="AlphaFoldDB" id="X1LLC5"/>
<proteinExistence type="predicted"/>
<name>X1LLC5_9ZZZZ</name>